<gene>
    <name evidence="4" type="ORF">SBAD_LOCUS7681</name>
</gene>
<accession>A0A183IVN2</accession>
<keyword evidence="5" id="KW-1185">Reference proteome</keyword>
<name>A0A183IVN2_9BILA</name>
<evidence type="ECO:0000313" key="4">
    <source>
        <dbReference type="EMBL" id="VDP13911.1"/>
    </source>
</evidence>
<dbReference type="EMBL" id="UZAM01010845">
    <property type="protein sequence ID" value="VDP13911.1"/>
    <property type="molecule type" value="Genomic_DNA"/>
</dbReference>
<evidence type="ECO:0000256" key="3">
    <source>
        <dbReference type="ARBA" id="ARBA00022737"/>
    </source>
</evidence>
<protein>
    <recommendedName>
        <fullName evidence="2">Leucine-rich repeat-containing protein 14</fullName>
    </recommendedName>
</protein>
<dbReference type="Gene3D" id="3.80.10.10">
    <property type="entry name" value="Ribonuclease Inhibitor"/>
    <property type="match status" value="1"/>
</dbReference>
<dbReference type="GO" id="GO:0005737">
    <property type="term" value="C:cytoplasm"/>
    <property type="evidence" value="ECO:0007669"/>
    <property type="project" value="TreeGrafter"/>
</dbReference>
<proteinExistence type="inferred from homology"/>
<evidence type="ECO:0000256" key="2">
    <source>
        <dbReference type="ARBA" id="ARBA00014228"/>
    </source>
</evidence>
<dbReference type="Proteomes" id="UP000270296">
    <property type="component" value="Unassembled WGS sequence"/>
</dbReference>
<dbReference type="InterPro" id="IPR001611">
    <property type="entry name" value="Leu-rich_rpt"/>
</dbReference>
<sequence length="280" mass="32298">MQVVVNEMEISKCGCPRVQLALELLNPEHLTSLAVPLNYMREEEWFELMDQISRFKNLVSLDISGNELNFCDDLAMTDRTHALLRDLPKLKRLNVSHNRLSRSLSVILSGCVNGLTHLSLCGCRLMETDLIYLGSCNHTTSLQVLDISTNDFQASTSSLCCLFRSCRDTLRVLVLECCNLKDIQIERLMINLMTMSRLRLLNFARNLLRRTTYDTYVRQLKNHDSLLRIRMSYPLECYEVQAEDAVTAAEIVTLRRRTFENWVSLVFGTKVYLHELQAQP</sequence>
<dbReference type="WBParaSite" id="SBAD_0000797001-mRNA-1">
    <property type="protein sequence ID" value="SBAD_0000797001-mRNA-1"/>
    <property type="gene ID" value="SBAD_0000797001"/>
</dbReference>
<evidence type="ECO:0000313" key="6">
    <source>
        <dbReference type="WBParaSite" id="SBAD_0000797001-mRNA-1"/>
    </source>
</evidence>
<reference evidence="6" key="1">
    <citation type="submission" date="2016-06" db="UniProtKB">
        <authorList>
            <consortium name="WormBaseParasite"/>
        </authorList>
    </citation>
    <scope>IDENTIFICATION</scope>
</reference>
<comment type="similarity">
    <text evidence="1">Belongs to the PRAME family. LRRC14 subfamily.</text>
</comment>
<dbReference type="PANTHER" id="PTHR14224:SF37">
    <property type="entry name" value="LEUCINE-RICH REPEAT-CONTAINING PROTEIN 14"/>
    <property type="match status" value="1"/>
</dbReference>
<evidence type="ECO:0000313" key="5">
    <source>
        <dbReference type="Proteomes" id="UP000270296"/>
    </source>
</evidence>
<reference evidence="4 5" key="2">
    <citation type="submission" date="2018-11" db="EMBL/GenBank/DDBJ databases">
        <authorList>
            <consortium name="Pathogen Informatics"/>
        </authorList>
    </citation>
    <scope>NUCLEOTIDE SEQUENCE [LARGE SCALE GENOMIC DNA]</scope>
</reference>
<dbReference type="PANTHER" id="PTHR14224">
    <property type="entry name" value="SIMILAR TO PREFERENTIALLY EXPRESSED ANTIGEN IN MELANOMA-LIKE 3"/>
    <property type="match status" value="1"/>
</dbReference>
<keyword evidence="3" id="KW-0677">Repeat</keyword>
<dbReference type="InterPro" id="IPR050694">
    <property type="entry name" value="LRRC14/PRAME"/>
</dbReference>
<dbReference type="OrthoDB" id="6479713at2759"/>
<dbReference type="InterPro" id="IPR032675">
    <property type="entry name" value="LRR_dom_sf"/>
</dbReference>
<organism evidence="6">
    <name type="scientific">Soboliphyme baturini</name>
    <dbReference type="NCBI Taxonomy" id="241478"/>
    <lineage>
        <taxon>Eukaryota</taxon>
        <taxon>Metazoa</taxon>
        <taxon>Ecdysozoa</taxon>
        <taxon>Nematoda</taxon>
        <taxon>Enoplea</taxon>
        <taxon>Dorylaimia</taxon>
        <taxon>Dioctophymatida</taxon>
        <taxon>Dioctophymatoidea</taxon>
        <taxon>Soboliphymatidae</taxon>
        <taxon>Soboliphyme</taxon>
    </lineage>
</organism>
<dbReference type="AlphaFoldDB" id="A0A183IVN2"/>
<evidence type="ECO:0000256" key="1">
    <source>
        <dbReference type="ARBA" id="ARBA00009552"/>
    </source>
</evidence>
<dbReference type="SUPFAM" id="SSF52047">
    <property type="entry name" value="RNI-like"/>
    <property type="match status" value="1"/>
</dbReference>
<dbReference type="Pfam" id="PF00560">
    <property type="entry name" value="LRR_1"/>
    <property type="match status" value="1"/>
</dbReference>